<organism evidence="3 4">
    <name type="scientific">Hibiscus syriacus</name>
    <name type="common">Rose of Sharon</name>
    <dbReference type="NCBI Taxonomy" id="106335"/>
    <lineage>
        <taxon>Eukaryota</taxon>
        <taxon>Viridiplantae</taxon>
        <taxon>Streptophyta</taxon>
        <taxon>Embryophyta</taxon>
        <taxon>Tracheophyta</taxon>
        <taxon>Spermatophyta</taxon>
        <taxon>Magnoliopsida</taxon>
        <taxon>eudicotyledons</taxon>
        <taxon>Gunneridae</taxon>
        <taxon>Pentapetalae</taxon>
        <taxon>rosids</taxon>
        <taxon>malvids</taxon>
        <taxon>Malvales</taxon>
        <taxon>Malvaceae</taxon>
        <taxon>Malvoideae</taxon>
        <taxon>Hibiscus</taxon>
    </lineage>
</organism>
<dbReference type="SUPFAM" id="SSF56219">
    <property type="entry name" value="DNase I-like"/>
    <property type="match status" value="1"/>
</dbReference>
<sequence length="428" mass="49741">MDDSQHGDPMTYEDTNKWAVGKFLTKQWFNKDGLMRVLRSVWGVDRGIKMTALNDNFFLLKFATFEDKKEILNRCLWVYGLPIGWMNQDFEINIENRIGPKIAIDMREGTGRWGDYLRIHVEITITKSLRRCVILRTNKDGQRRMCMMKYERLPTFCYACGIVGHAFEECVINGGTNDRESETHRRKHKVNRIHRICNMNGMLVVDNNTACTGLIMFWTEEINPRLIAYSTNHIDVVLSLGEDKFRFTGFYGQCQRARKHESWELLDNIGLPWFIGVDFNEILDDSEKGGARRSRVDVAAFRDAISRNILWDIRPDKGGFTWLRGCNVNIHLRERIDCFVASNDCLLILIVKCTQNLMKPQIIIAYGCTQRAKNIMGNEDNEDYFKFDNYWADEPGCVSCVQESWSGENASIHNKLSRVRAKINAWKI</sequence>
<dbReference type="InterPro" id="IPR040256">
    <property type="entry name" value="At4g02000-like"/>
</dbReference>
<keyword evidence="4" id="KW-1185">Reference proteome</keyword>
<evidence type="ECO:0000259" key="2">
    <source>
        <dbReference type="Pfam" id="PF14392"/>
    </source>
</evidence>
<feature type="domain" description="DUF4283" evidence="1">
    <location>
        <begin position="20"/>
        <end position="79"/>
    </location>
</feature>
<name>A0A6A2YWL9_HIBSY</name>
<evidence type="ECO:0000313" key="3">
    <source>
        <dbReference type="EMBL" id="KAE8683710.1"/>
    </source>
</evidence>
<gene>
    <name evidence="3" type="ORF">F3Y22_tig00111191pilonHSYRG00128</name>
</gene>
<dbReference type="Gene3D" id="3.60.10.10">
    <property type="entry name" value="Endonuclease/exonuclease/phosphatase"/>
    <property type="match status" value="1"/>
</dbReference>
<feature type="domain" description="Zinc knuckle CX2CX4HX4C" evidence="2">
    <location>
        <begin position="141"/>
        <end position="170"/>
    </location>
</feature>
<evidence type="ECO:0000259" key="1">
    <source>
        <dbReference type="Pfam" id="PF14111"/>
    </source>
</evidence>
<dbReference type="EMBL" id="VEPZ02001259">
    <property type="protein sequence ID" value="KAE8683710.1"/>
    <property type="molecule type" value="Genomic_DNA"/>
</dbReference>
<dbReference type="Pfam" id="PF14111">
    <property type="entry name" value="DUF4283"/>
    <property type="match status" value="1"/>
</dbReference>
<protein>
    <recommendedName>
        <fullName evidence="5">CCHC-type domain-containing protein</fullName>
    </recommendedName>
</protein>
<dbReference type="InterPro" id="IPR036691">
    <property type="entry name" value="Endo/exonu/phosph_ase_sf"/>
</dbReference>
<dbReference type="InterPro" id="IPR025836">
    <property type="entry name" value="Zn_knuckle_CX2CX4HX4C"/>
</dbReference>
<dbReference type="AlphaFoldDB" id="A0A6A2YWL9"/>
<reference evidence="3" key="1">
    <citation type="submission" date="2019-09" db="EMBL/GenBank/DDBJ databases">
        <title>Draft genome information of white flower Hibiscus syriacus.</title>
        <authorList>
            <person name="Kim Y.-M."/>
        </authorList>
    </citation>
    <scope>NUCLEOTIDE SEQUENCE [LARGE SCALE GENOMIC DNA]</scope>
    <source>
        <strain evidence="3">YM2019G1</strain>
    </source>
</reference>
<proteinExistence type="predicted"/>
<dbReference type="PANTHER" id="PTHR31286:SF178">
    <property type="entry name" value="DUF4283 DOMAIN-CONTAINING PROTEIN"/>
    <property type="match status" value="1"/>
</dbReference>
<dbReference type="Proteomes" id="UP000436088">
    <property type="component" value="Unassembled WGS sequence"/>
</dbReference>
<dbReference type="InterPro" id="IPR025558">
    <property type="entry name" value="DUF4283"/>
</dbReference>
<accession>A0A6A2YWL9</accession>
<evidence type="ECO:0008006" key="5">
    <source>
        <dbReference type="Google" id="ProtNLM"/>
    </source>
</evidence>
<comment type="caution">
    <text evidence="3">The sequence shown here is derived from an EMBL/GenBank/DDBJ whole genome shotgun (WGS) entry which is preliminary data.</text>
</comment>
<evidence type="ECO:0000313" key="4">
    <source>
        <dbReference type="Proteomes" id="UP000436088"/>
    </source>
</evidence>
<dbReference type="Pfam" id="PF14392">
    <property type="entry name" value="zf-CCHC_4"/>
    <property type="match status" value="1"/>
</dbReference>
<dbReference type="PANTHER" id="PTHR31286">
    <property type="entry name" value="GLYCINE-RICH CELL WALL STRUCTURAL PROTEIN 1.8-LIKE"/>
    <property type="match status" value="1"/>
</dbReference>